<dbReference type="RefSeq" id="WP_146826021.1">
    <property type="nucleotide sequence ID" value="NZ_BAAAYQ010000005.1"/>
</dbReference>
<dbReference type="SUPFAM" id="SSF51735">
    <property type="entry name" value="NAD(P)-binding Rossmann-fold domains"/>
    <property type="match status" value="1"/>
</dbReference>
<dbReference type="PANTHER" id="PTHR42901">
    <property type="entry name" value="ALCOHOL DEHYDROGENASE"/>
    <property type="match status" value="1"/>
</dbReference>
<evidence type="ECO:0000256" key="2">
    <source>
        <dbReference type="ARBA" id="ARBA00023002"/>
    </source>
</evidence>
<dbReference type="PROSITE" id="PS00061">
    <property type="entry name" value="ADH_SHORT"/>
    <property type="match status" value="1"/>
</dbReference>
<dbReference type="Proteomes" id="UP000321769">
    <property type="component" value="Unassembled WGS sequence"/>
</dbReference>
<dbReference type="PRINTS" id="PR00080">
    <property type="entry name" value="SDRFAMILY"/>
</dbReference>
<dbReference type="AlphaFoldDB" id="A0A512HT34"/>
<protein>
    <submittedName>
        <fullName evidence="4">Oxidoreductase</fullName>
    </submittedName>
</protein>
<comment type="caution">
    <text evidence="4">The sequence shown here is derived from an EMBL/GenBank/DDBJ whole genome shotgun (WGS) entry which is preliminary data.</text>
</comment>
<comment type="similarity">
    <text evidence="1 3">Belongs to the short-chain dehydrogenases/reductases (SDR) family.</text>
</comment>
<name>A0A512HT34_9ACTN</name>
<dbReference type="GO" id="GO:0016616">
    <property type="term" value="F:oxidoreductase activity, acting on the CH-OH group of donors, NAD or NADP as acceptor"/>
    <property type="evidence" value="ECO:0007669"/>
    <property type="project" value="UniProtKB-ARBA"/>
</dbReference>
<evidence type="ECO:0000313" key="5">
    <source>
        <dbReference type="Proteomes" id="UP000321769"/>
    </source>
</evidence>
<organism evidence="4 5">
    <name type="scientific">Aeromicrobium flavum</name>
    <dbReference type="NCBI Taxonomy" id="416568"/>
    <lineage>
        <taxon>Bacteria</taxon>
        <taxon>Bacillati</taxon>
        <taxon>Actinomycetota</taxon>
        <taxon>Actinomycetes</taxon>
        <taxon>Propionibacteriales</taxon>
        <taxon>Nocardioidaceae</taxon>
        <taxon>Aeromicrobium</taxon>
    </lineage>
</organism>
<dbReference type="OrthoDB" id="9775296at2"/>
<evidence type="ECO:0000256" key="3">
    <source>
        <dbReference type="RuleBase" id="RU000363"/>
    </source>
</evidence>
<dbReference type="Pfam" id="PF00106">
    <property type="entry name" value="adh_short"/>
    <property type="match status" value="1"/>
</dbReference>
<accession>A0A512HT34</accession>
<gene>
    <name evidence="4" type="ORF">AFL01nite_09480</name>
</gene>
<keyword evidence="5" id="KW-1185">Reference proteome</keyword>
<evidence type="ECO:0000256" key="1">
    <source>
        <dbReference type="ARBA" id="ARBA00006484"/>
    </source>
</evidence>
<reference evidence="4 5" key="1">
    <citation type="submission" date="2019-07" db="EMBL/GenBank/DDBJ databases">
        <title>Whole genome shotgun sequence of Aeromicrobium flavum NBRC 107625.</title>
        <authorList>
            <person name="Hosoyama A."/>
            <person name="Uohara A."/>
            <person name="Ohji S."/>
            <person name="Ichikawa N."/>
        </authorList>
    </citation>
    <scope>NUCLEOTIDE SEQUENCE [LARGE SCALE GENOMIC DNA]</scope>
    <source>
        <strain evidence="4 5">NBRC 107625</strain>
    </source>
</reference>
<dbReference type="InterPro" id="IPR036291">
    <property type="entry name" value="NAD(P)-bd_dom_sf"/>
</dbReference>
<dbReference type="FunFam" id="3.40.50.720:FF:000047">
    <property type="entry name" value="NADP-dependent L-serine/L-allo-threonine dehydrogenase"/>
    <property type="match status" value="1"/>
</dbReference>
<proteinExistence type="inferred from homology"/>
<dbReference type="PRINTS" id="PR00081">
    <property type="entry name" value="GDHRDH"/>
</dbReference>
<dbReference type="EMBL" id="BJZQ01000003">
    <property type="protein sequence ID" value="GEO88621.1"/>
    <property type="molecule type" value="Genomic_DNA"/>
</dbReference>
<dbReference type="Gene3D" id="3.40.50.720">
    <property type="entry name" value="NAD(P)-binding Rossmann-like Domain"/>
    <property type="match status" value="1"/>
</dbReference>
<keyword evidence="2" id="KW-0560">Oxidoreductase</keyword>
<dbReference type="PANTHER" id="PTHR42901:SF1">
    <property type="entry name" value="ALCOHOL DEHYDROGENASE"/>
    <property type="match status" value="1"/>
</dbReference>
<dbReference type="InterPro" id="IPR002347">
    <property type="entry name" value="SDR_fam"/>
</dbReference>
<evidence type="ECO:0000313" key="4">
    <source>
        <dbReference type="EMBL" id="GEO88621.1"/>
    </source>
</evidence>
<dbReference type="InterPro" id="IPR020904">
    <property type="entry name" value="Sc_DH/Rdtase_CS"/>
</dbReference>
<sequence>MPTAVVTGASSGIGEATARALSAAGYTVLAVARRRDRIERLAEEIGAIALTCDITDADDVARLAEAVGDRLDLLVNNAGGAKGMADVAAADLDDWRWMYEVNVLGTVAVTKALAPALVASGAGTIINVGSTAGRVVYEGGGGYTAAKHALAAVTETLRLELNGQPVRITEISPGMVKTEEFSLTRFDGDSARAEAVYAGVDEPLVAEDIADAICWVATRPAHVDIDLMVIKPVAQAAQWKVHRRPS</sequence>